<accession>A0ABY4G4M9</accession>
<keyword evidence="2" id="KW-1185">Reference proteome</keyword>
<proteinExistence type="predicted"/>
<evidence type="ECO:0000313" key="2">
    <source>
        <dbReference type="Proteomes" id="UP000830401"/>
    </source>
</evidence>
<protein>
    <submittedName>
        <fullName evidence="1">Uncharacterized protein</fullName>
    </submittedName>
</protein>
<dbReference type="RefSeq" id="WP_245119830.1">
    <property type="nucleotide sequence ID" value="NZ_CP095061.1"/>
</dbReference>
<evidence type="ECO:0000313" key="1">
    <source>
        <dbReference type="EMBL" id="UOQ65849.1"/>
    </source>
</evidence>
<dbReference type="Proteomes" id="UP000830401">
    <property type="component" value="Chromosome"/>
</dbReference>
<organism evidence="1 2">
    <name type="scientific">Hymenobacter volaticus</name>
    <dbReference type="NCBI Taxonomy" id="2932254"/>
    <lineage>
        <taxon>Bacteria</taxon>
        <taxon>Pseudomonadati</taxon>
        <taxon>Bacteroidota</taxon>
        <taxon>Cytophagia</taxon>
        <taxon>Cytophagales</taxon>
        <taxon>Hymenobacteraceae</taxon>
        <taxon>Hymenobacter</taxon>
    </lineage>
</organism>
<sequence>MQKLAEQGRLTSEDGIQKRVLSIHDHWLSMEEATTDAISFAVLNSLQEYRFYLREEDKFVALFATLFRNSDAFYLDTFSSTALPLEGWQKLISLTTKGLREQGKFVFYLRRFQVLLASAHDLNVAVYFLDPQQQDPFAELANGYELYLLEELN</sequence>
<gene>
    <name evidence="1" type="ORF">MUN86_20355</name>
</gene>
<dbReference type="EMBL" id="CP095061">
    <property type="protein sequence ID" value="UOQ65849.1"/>
    <property type="molecule type" value="Genomic_DNA"/>
</dbReference>
<name>A0ABY4G4M9_9BACT</name>
<reference evidence="1" key="1">
    <citation type="submission" date="2022-04" db="EMBL/GenBank/DDBJ databases">
        <title>Hymenobacter sp. isolated from the air.</title>
        <authorList>
            <person name="Won M."/>
            <person name="Lee C.-M."/>
            <person name="Woen H.-Y."/>
            <person name="Kwon S.-W."/>
        </authorList>
    </citation>
    <scope>NUCLEOTIDE SEQUENCE</scope>
    <source>
        <strain evidence="1">5420S-77</strain>
    </source>
</reference>